<sequence>MSVRQRPPPVHTLF</sequence>
<organism evidence="1">
    <name type="scientific">Anguilla anguilla</name>
    <name type="common">European freshwater eel</name>
    <name type="synonym">Muraena anguilla</name>
    <dbReference type="NCBI Taxonomy" id="7936"/>
    <lineage>
        <taxon>Eukaryota</taxon>
        <taxon>Metazoa</taxon>
        <taxon>Chordata</taxon>
        <taxon>Craniata</taxon>
        <taxon>Vertebrata</taxon>
        <taxon>Euteleostomi</taxon>
        <taxon>Actinopterygii</taxon>
        <taxon>Neopterygii</taxon>
        <taxon>Teleostei</taxon>
        <taxon>Anguilliformes</taxon>
        <taxon>Anguillidae</taxon>
        <taxon>Anguilla</taxon>
    </lineage>
</organism>
<reference evidence="1" key="2">
    <citation type="journal article" date="2015" name="Fish Shellfish Immunol.">
        <title>Early steps in the European eel (Anguilla anguilla)-Vibrio vulnificus interaction in the gills: Role of the RtxA13 toxin.</title>
        <authorList>
            <person name="Callol A."/>
            <person name="Pajuelo D."/>
            <person name="Ebbesson L."/>
            <person name="Teles M."/>
            <person name="MacKenzie S."/>
            <person name="Amaro C."/>
        </authorList>
    </citation>
    <scope>NUCLEOTIDE SEQUENCE</scope>
</reference>
<accession>A0A0E9S3L4</accession>
<dbReference type="EMBL" id="GBXM01073342">
    <property type="protein sequence ID" value="JAH35235.1"/>
    <property type="molecule type" value="Transcribed_RNA"/>
</dbReference>
<name>A0A0E9S3L4_ANGAN</name>
<reference evidence="1" key="1">
    <citation type="submission" date="2014-11" db="EMBL/GenBank/DDBJ databases">
        <authorList>
            <person name="Amaro Gonzalez C."/>
        </authorList>
    </citation>
    <scope>NUCLEOTIDE SEQUENCE</scope>
</reference>
<evidence type="ECO:0000313" key="1">
    <source>
        <dbReference type="EMBL" id="JAH35235.1"/>
    </source>
</evidence>
<protein>
    <submittedName>
        <fullName evidence="1">Uncharacterized protein</fullName>
    </submittedName>
</protein>
<proteinExistence type="predicted"/>